<organism evidence="4 5">
    <name type="scientific">Spirosoma endophyticum</name>
    <dbReference type="NCBI Taxonomy" id="662367"/>
    <lineage>
        <taxon>Bacteria</taxon>
        <taxon>Pseudomonadati</taxon>
        <taxon>Bacteroidota</taxon>
        <taxon>Cytophagia</taxon>
        <taxon>Cytophagales</taxon>
        <taxon>Cytophagaceae</taxon>
        <taxon>Spirosoma</taxon>
    </lineage>
</organism>
<protein>
    <submittedName>
        <fullName evidence="4">Histidine kinase</fullName>
    </submittedName>
</protein>
<evidence type="ECO:0000256" key="2">
    <source>
        <dbReference type="SAM" id="Phobius"/>
    </source>
</evidence>
<reference evidence="4 5" key="1">
    <citation type="submission" date="2016-10" db="EMBL/GenBank/DDBJ databases">
        <authorList>
            <person name="de Groot N.N."/>
        </authorList>
    </citation>
    <scope>NUCLEOTIDE SEQUENCE [LARGE SCALE GENOMIC DNA]</scope>
    <source>
        <strain evidence="4 5">DSM 26130</strain>
    </source>
</reference>
<dbReference type="Gene3D" id="3.30.565.10">
    <property type="entry name" value="Histidine kinase-like ATPase, C-terminal domain"/>
    <property type="match status" value="1"/>
</dbReference>
<keyword evidence="4" id="KW-0418">Kinase</keyword>
<keyword evidence="5" id="KW-1185">Reference proteome</keyword>
<accession>A0A1I2DB52</accession>
<dbReference type="GO" id="GO:0000155">
    <property type="term" value="F:phosphorelay sensor kinase activity"/>
    <property type="evidence" value="ECO:0007669"/>
    <property type="project" value="InterPro"/>
</dbReference>
<evidence type="ECO:0000313" key="4">
    <source>
        <dbReference type="EMBL" id="SFE77698.1"/>
    </source>
</evidence>
<dbReference type="PANTHER" id="PTHR34220">
    <property type="entry name" value="SENSOR HISTIDINE KINASE YPDA"/>
    <property type="match status" value="1"/>
</dbReference>
<dbReference type="OrthoDB" id="9792992at2"/>
<dbReference type="InterPro" id="IPR050640">
    <property type="entry name" value="Bact_2-comp_sensor_kinase"/>
</dbReference>
<dbReference type="PANTHER" id="PTHR34220:SF7">
    <property type="entry name" value="SENSOR HISTIDINE KINASE YPDA"/>
    <property type="match status" value="1"/>
</dbReference>
<dbReference type="EMBL" id="FOLQ01000019">
    <property type="protein sequence ID" value="SFE77698.1"/>
    <property type="molecule type" value="Genomic_DNA"/>
</dbReference>
<gene>
    <name evidence="4" type="ORF">SAMN05216167_11969</name>
</gene>
<dbReference type="InterPro" id="IPR010559">
    <property type="entry name" value="Sig_transdc_His_kin_internal"/>
</dbReference>
<feature type="transmembrane region" description="Helical" evidence="2">
    <location>
        <begin position="46"/>
        <end position="64"/>
    </location>
</feature>
<keyword evidence="2" id="KW-0472">Membrane</keyword>
<feature type="transmembrane region" description="Helical" evidence="2">
    <location>
        <begin position="73"/>
        <end position="94"/>
    </location>
</feature>
<evidence type="ECO:0000313" key="5">
    <source>
        <dbReference type="Proteomes" id="UP000198598"/>
    </source>
</evidence>
<name>A0A1I2DB52_9BACT</name>
<keyword evidence="2" id="KW-1133">Transmembrane helix</keyword>
<proteinExistence type="predicted"/>
<evidence type="ECO:0000259" key="3">
    <source>
        <dbReference type="Pfam" id="PF06580"/>
    </source>
</evidence>
<dbReference type="STRING" id="662367.SAMN05216167_11969"/>
<feature type="region of interest" description="Disordered" evidence="1">
    <location>
        <begin position="101"/>
        <end position="145"/>
    </location>
</feature>
<dbReference type="InterPro" id="IPR036890">
    <property type="entry name" value="HATPase_C_sf"/>
</dbReference>
<feature type="transmembrane region" description="Helical" evidence="2">
    <location>
        <begin position="150"/>
        <end position="170"/>
    </location>
</feature>
<sequence length="371" mass="41907">MNNRFTQVAIHLLSCLAFLSLPYVLAEDGFSKLAELPVNPHEQRNLVSYLLTIAFFYTNYYVLIPKLFFKRKYFLYGLYSVGCFLLIDGTLVVINRQGRDQPAMRQGPPLSLEKMDRMPPPPFAGEDRPPFPPGHFPESGSQRSGLPSELSQTFFLTLVGFLLALALRINNRWRETEREKIQTELSYLKAQINPHFLFNTLNSIYSLAIIESPPTADAIVKLSSFLRYVIQESQKNQVSLRNELEYIGQYIALQRLRLGETAQIDFTVEGHANGKQIAPLLLISFIENAFKYGVSPEEPSAIQVSISIQDNGLRCYVANKKVRVFQPTAVASGIGLTNTKARLQLLYPDRHQLIISDKPASFTVDLSITLS</sequence>
<evidence type="ECO:0000256" key="1">
    <source>
        <dbReference type="SAM" id="MobiDB-lite"/>
    </source>
</evidence>
<dbReference type="GO" id="GO:0016020">
    <property type="term" value="C:membrane"/>
    <property type="evidence" value="ECO:0007669"/>
    <property type="project" value="InterPro"/>
</dbReference>
<dbReference type="AlphaFoldDB" id="A0A1I2DB52"/>
<dbReference type="Proteomes" id="UP000198598">
    <property type="component" value="Unassembled WGS sequence"/>
</dbReference>
<keyword evidence="2" id="KW-0812">Transmembrane</keyword>
<feature type="domain" description="Signal transduction histidine kinase internal region" evidence="3">
    <location>
        <begin position="184"/>
        <end position="260"/>
    </location>
</feature>
<dbReference type="Pfam" id="PF06580">
    <property type="entry name" value="His_kinase"/>
    <property type="match status" value="1"/>
</dbReference>
<dbReference type="RefSeq" id="WP_093832724.1">
    <property type="nucleotide sequence ID" value="NZ_FOLQ01000019.1"/>
</dbReference>
<keyword evidence="4" id="KW-0808">Transferase</keyword>